<dbReference type="SUPFAM" id="SSF140453">
    <property type="entry name" value="EsxAB dimer-like"/>
    <property type="match status" value="1"/>
</dbReference>
<keyword evidence="3" id="KW-1185">Reference proteome</keyword>
<sequence>MTGEYSVDLEQLDNIVTRLSSLAGFLTEHLDTLDHKSASVHSGSWTGATATAHETAHREWAAAARELVQGVRDMSTAARNAHTQYTAVQSANTRMFRRR</sequence>
<dbReference type="Proteomes" id="UP000733379">
    <property type="component" value="Unassembled WGS sequence"/>
</dbReference>
<name>A0ABS6ATX3_9NOCA</name>
<accession>A0ABS6ATX3</accession>
<proteinExistence type="inferred from homology"/>
<evidence type="ECO:0000313" key="3">
    <source>
        <dbReference type="Proteomes" id="UP000733379"/>
    </source>
</evidence>
<dbReference type="NCBIfam" id="TIGR03930">
    <property type="entry name" value="WXG100_ESAT6"/>
    <property type="match status" value="1"/>
</dbReference>
<protein>
    <recommendedName>
        <fullName evidence="1">ESAT-6-like protein</fullName>
    </recommendedName>
</protein>
<dbReference type="Gene3D" id="1.10.287.1060">
    <property type="entry name" value="ESAT-6-like"/>
    <property type="match status" value="1"/>
</dbReference>
<organism evidence="2 3">
    <name type="scientific">Nocardia albiluteola</name>
    <dbReference type="NCBI Taxonomy" id="2842303"/>
    <lineage>
        <taxon>Bacteria</taxon>
        <taxon>Bacillati</taxon>
        <taxon>Actinomycetota</taxon>
        <taxon>Actinomycetes</taxon>
        <taxon>Mycobacteriales</taxon>
        <taxon>Nocardiaceae</taxon>
        <taxon>Nocardia</taxon>
    </lineage>
</organism>
<gene>
    <name evidence="2" type="ORF">KO481_04010</name>
</gene>
<dbReference type="InterPro" id="IPR010310">
    <property type="entry name" value="T7SS_ESAT-6-like"/>
</dbReference>
<evidence type="ECO:0000313" key="2">
    <source>
        <dbReference type="EMBL" id="MBU3060686.1"/>
    </source>
</evidence>
<dbReference type="EMBL" id="JAHKNI010000001">
    <property type="protein sequence ID" value="MBU3060686.1"/>
    <property type="molecule type" value="Genomic_DNA"/>
</dbReference>
<dbReference type="Pfam" id="PF06013">
    <property type="entry name" value="WXG100"/>
    <property type="match status" value="1"/>
</dbReference>
<dbReference type="RefSeq" id="WP_215915508.1">
    <property type="nucleotide sequence ID" value="NZ_JAHKNI010000001.1"/>
</dbReference>
<comment type="similarity">
    <text evidence="1">Belongs to the WXG100 family.</text>
</comment>
<evidence type="ECO:0000256" key="1">
    <source>
        <dbReference type="RuleBase" id="RU362001"/>
    </source>
</evidence>
<reference evidence="2 3" key="1">
    <citation type="submission" date="2021-06" db="EMBL/GenBank/DDBJ databases">
        <title>Actinomycetes sequencing.</title>
        <authorList>
            <person name="Shan Q."/>
        </authorList>
    </citation>
    <scope>NUCLEOTIDE SEQUENCE [LARGE SCALE GENOMIC DNA]</scope>
    <source>
        <strain evidence="2 3">NEAU-G5</strain>
    </source>
</reference>
<dbReference type="InterPro" id="IPR036689">
    <property type="entry name" value="ESAT-6-like_sf"/>
</dbReference>
<comment type="caution">
    <text evidence="2">The sequence shown here is derived from an EMBL/GenBank/DDBJ whole genome shotgun (WGS) entry which is preliminary data.</text>
</comment>